<feature type="region of interest" description="Disordered" evidence="1">
    <location>
        <begin position="190"/>
        <end position="209"/>
    </location>
</feature>
<proteinExistence type="predicted"/>
<feature type="domain" description="DDE-1" evidence="2">
    <location>
        <begin position="76"/>
        <end position="183"/>
    </location>
</feature>
<dbReference type="PANTHER" id="PTHR19303:SF73">
    <property type="entry name" value="PROTEIN PDC2"/>
    <property type="match status" value="1"/>
</dbReference>
<sequence length="209" mass="23747">MFGSALFAITMKRTFSSDETGLFYKLTPNQTLKFKGEKCVRGKLLKVRITILVCANMNGSEKQKLTVIGKTQKPRKIFDSDEELAKKKRKIVLLIDNCTAHIEPSNLQCIKVVFLPPNTTSVLQPMDQGVIRSLKCHYRKQFILRILECFDKNKDCDISLLHAVVLLEKSGRMVRESTIRNWFSHVGLTKTQQTEDDGKEDDNLPSPSG</sequence>
<reference evidence="3 4" key="1">
    <citation type="journal article" date="2019" name="Sci. Rep.">
        <title>Orb-weaving spider Araneus ventricosus genome elucidates the spidroin gene catalogue.</title>
        <authorList>
            <person name="Kono N."/>
            <person name="Nakamura H."/>
            <person name="Ohtoshi R."/>
            <person name="Moran D.A.P."/>
            <person name="Shinohara A."/>
            <person name="Yoshida Y."/>
            <person name="Fujiwara M."/>
            <person name="Mori M."/>
            <person name="Tomita M."/>
            <person name="Arakawa K."/>
        </authorList>
    </citation>
    <scope>NUCLEOTIDE SEQUENCE [LARGE SCALE GENOMIC DNA]</scope>
</reference>
<dbReference type="EMBL" id="BGPR01045223">
    <property type="protein sequence ID" value="GBO22088.1"/>
    <property type="molecule type" value="Genomic_DNA"/>
</dbReference>
<dbReference type="InterPro" id="IPR004875">
    <property type="entry name" value="DDE_SF_endonuclease_dom"/>
</dbReference>
<dbReference type="InterPro" id="IPR050863">
    <property type="entry name" value="CenT-Element_Derived"/>
</dbReference>
<protein>
    <submittedName>
        <fullName evidence="3">Tigger transposable element-derived protein 4</fullName>
    </submittedName>
</protein>
<evidence type="ECO:0000259" key="2">
    <source>
        <dbReference type="Pfam" id="PF03184"/>
    </source>
</evidence>
<comment type="caution">
    <text evidence="3">The sequence shown here is derived from an EMBL/GenBank/DDBJ whole genome shotgun (WGS) entry which is preliminary data.</text>
</comment>
<name>A0A4Y2VC00_ARAVE</name>
<dbReference type="AlphaFoldDB" id="A0A4Y2VC00"/>
<keyword evidence="4" id="KW-1185">Reference proteome</keyword>
<organism evidence="3 4">
    <name type="scientific">Araneus ventricosus</name>
    <name type="common">Orbweaver spider</name>
    <name type="synonym">Epeira ventricosa</name>
    <dbReference type="NCBI Taxonomy" id="182803"/>
    <lineage>
        <taxon>Eukaryota</taxon>
        <taxon>Metazoa</taxon>
        <taxon>Ecdysozoa</taxon>
        <taxon>Arthropoda</taxon>
        <taxon>Chelicerata</taxon>
        <taxon>Arachnida</taxon>
        <taxon>Araneae</taxon>
        <taxon>Araneomorphae</taxon>
        <taxon>Entelegynae</taxon>
        <taxon>Araneoidea</taxon>
        <taxon>Araneidae</taxon>
        <taxon>Araneus</taxon>
    </lineage>
</organism>
<dbReference type="PANTHER" id="PTHR19303">
    <property type="entry name" value="TRANSPOSON"/>
    <property type="match status" value="1"/>
</dbReference>
<evidence type="ECO:0000313" key="4">
    <source>
        <dbReference type="Proteomes" id="UP000499080"/>
    </source>
</evidence>
<evidence type="ECO:0000256" key="1">
    <source>
        <dbReference type="SAM" id="MobiDB-lite"/>
    </source>
</evidence>
<gene>
    <name evidence="3" type="primary">Tigd4_328</name>
    <name evidence="3" type="ORF">AVEN_177723_1</name>
</gene>
<dbReference type="Proteomes" id="UP000499080">
    <property type="component" value="Unassembled WGS sequence"/>
</dbReference>
<dbReference type="GO" id="GO:0003677">
    <property type="term" value="F:DNA binding"/>
    <property type="evidence" value="ECO:0007669"/>
    <property type="project" value="TreeGrafter"/>
</dbReference>
<dbReference type="Pfam" id="PF03184">
    <property type="entry name" value="DDE_1"/>
    <property type="match status" value="1"/>
</dbReference>
<evidence type="ECO:0000313" key="3">
    <source>
        <dbReference type="EMBL" id="GBO22088.1"/>
    </source>
</evidence>
<dbReference type="OrthoDB" id="6430169at2759"/>
<accession>A0A4Y2VC00</accession>
<dbReference type="GO" id="GO:0005634">
    <property type="term" value="C:nucleus"/>
    <property type="evidence" value="ECO:0007669"/>
    <property type="project" value="TreeGrafter"/>
</dbReference>